<dbReference type="GO" id="GO:0008270">
    <property type="term" value="F:zinc ion binding"/>
    <property type="evidence" value="ECO:0007669"/>
    <property type="project" value="UniProtKB-KW"/>
</dbReference>
<dbReference type="InterPro" id="IPR045103">
    <property type="entry name" value="RNF5/RNF185-like"/>
</dbReference>
<dbReference type="Gene3D" id="3.30.40.10">
    <property type="entry name" value="Zinc/RING finger domain, C3HC4 (zinc finger)"/>
    <property type="match status" value="1"/>
</dbReference>
<evidence type="ECO:0000256" key="4">
    <source>
        <dbReference type="ARBA" id="ARBA00022679"/>
    </source>
</evidence>
<evidence type="ECO:0000256" key="1">
    <source>
        <dbReference type="ARBA" id="ARBA00000900"/>
    </source>
</evidence>
<evidence type="ECO:0000313" key="14">
    <source>
        <dbReference type="EMBL" id="CAL0323643.1"/>
    </source>
</evidence>
<feature type="compositionally biased region" description="Polar residues" evidence="12">
    <location>
        <begin position="108"/>
        <end position="119"/>
    </location>
</feature>
<evidence type="ECO:0000256" key="2">
    <source>
        <dbReference type="ARBA" id="ARBA00004308"/>
    </source>
</evidence>
<keyword evidence="8 11" id="KW-0862">Zinc</keyword>
<feature type="region of interest" description="Disordered" evidence="12">
    <location>
        <begin position="107"/>
        <end position="129"/>
    </location>
</feature>
<dbReference type="Proteomes" id="UP001497480">
    <property type="component" value="Unassembled WGS sequence"/>
</dbReference>
<dbReference type="InterPro" id="IPR017907">
    <property type="entry name" value="Znf_RING_CS"/>
</dbReference>
<evidence type="ECO:0000313" key="15">
    <source>
        <dbReference type="Proteomes" id="UP001497480"/>
    </source>
</evidence>
<comment type="domain">
    <text evidence="11">The RING-type zinc finger domain is responsible for E3 ligase activity.</text>
</comment>
<comment type="catalytic activity">
    <reaction evidence="1 11">
        <text>S-ubiquitinyl-[E2 ubiquitin-conjugating enzyme]-L-cysteine + [acceptor protein]-L-lysine = [E2 ubiquitin-conjugating enzyme]-L-cysteine + N(6)-ubiquitinyl-[acceptor protein]-L-lysine.</text>
        <dbReference type="EC" id="2.3.2.27"/>
    </reaction>
</comment>
<name>A0AAV1XPT5_LUPLU</name>
<evidence type="ECO:0000259" key="13">
    <source>
        <dbReference type="PROSITE" id="PS50089"/>
    </source>
</evidence>
<dbReference type="PROSITE" id="PS00518">
    <property type="entry name" value="ZF_RING_1"/>
    <property type="match status" value="1"/>
</dbReference>
<evidence type="ECO:0000256" key="12">
    <source>
        <dbReference type="SAM" id="MobiDB-lite"/>
    </source>
</evidence>
<dbReference type="SUPFAM" id="SSF57850">
    <property type="entry name" value="RING/U-box"/>
    <property type="match status" value="1"/>
</dbReference>
<dbReference type="SMART" id="SM00184">
    <property type="entry name" value="RING"/>
    <property type="match status" value="1"/>
</dbReference>
<dbReference type="InterPro" id="IPR001841">
    <property type="entry name" value="Znf_RING"/>
</dbReference>
<evidence type="ECO:0000256" key="9">
    <source>
        <dbReference type="ARBA" id="ARBA00023136"/>
    </source>
</evidence>
<evidence type="ECO:0000256" key="8">
    <source>
        <dbReference type="ARBA" id="ARBA00022833"/>
    </source>
</evidence>
<dbReference type="InterPro" id="IPR013083">
    <property type="entry name" value="Znf_RING/FYVE/PHD"/>
</dbReference>
<comment type="subcellular location">
    <subcellularLocation>
        <location evidence="2">Endomembrane system</location>
    </subcellularLocation>
    <subcellularLocation>
        <location evidence="11">Endoplasmic reticulum membrane</location>
        <topology evidence="11">Single-pass type IV membrane protein</topology>
    </subcellularLocation>
</comment>
<organism evidence="14 15">
    <name type="scientific">Lupinus luteus</name>
    <name type="common">European yellow lupine</name>
    <dbReference type="NCBI Taxonomy" id="3873"/>
    <lineage>
        <taxon>Eukaryota</taxon>
        <taxon>Viridiplantae</taxon>
        <taxon>Streptophyta</taxon>
        <taxon>Embryophyta</taxon>
        <taxon>Tracheophyta</taxon>
        <taxon>Spermatophyta</taxon>
        <taxon>Magnoliopsida</taxon>
        <taxon>eudicotyledons</taxon>
        <taxon>Gunneridae</taxon>
        <taxon>Pentapetalae</taxon>
        <taxon>rosids</taxon>
        <taxon>fabids</taxon>
        <taxon>Fabales</taxon>
        <taxon>Fabaceae</taxon>
        <taxon>Papilionoideae</taxon>
        <taxon>50 kb inversion clade</taxon>
        <taxon>genistoids sensu lato</taxon>
        <taxon>core genistoids</taxon>
        <taxon>Genisteae</taxon>
        <taxon>Lupinus</taxon>
    </lineage>
</organism>
<comment type="caution">
    <text evidence="14">The sequence shown here is derived from an EMBL/GenBank/DDBJ whole genome shotgun (WGS) entry which is preliminary data.</text>
</comment>
<feature type="domain" description="RING-type" evidence="13">
    <location>
        <begin position="44"/>
        <end position="93"/>
    </location>
</feature>
<evidence type="ECO:0000256" key="5">
    <source>
        <dbReference type="ARBA" id="ARBA00022723"/>
    </source>
</evidence>
<keyword evidence="9" id="KW-0472">Membrane</keyword>
<proteinExistence type="predicted"/>
<dbReference type="AlphaFoldDB" id="A0AAV1XPT5"/>
<keyword evidence="5 11" id="KW-0479">Metal-binding</keyword>
<reference evidence="14 15" key="1">
    <citation type="submission" date="2024-03" db="EMBL/GenBank/DDBJ databases">
        <authorList>
            <person name="Martinez-Hernandez J."/>
        </authorList>
    </citation>
    <scope>NUCLEOTIDE SEQUENCE [LARGE SCALE GENOMIC DNA]</scope>
</reference>
<evidence type="ECO:0000256" key="11">
    <source>
        <dbReference type="RuleBase" id="RU369090"/>
    </source>
</evidence>
<keyword evidence="15" id="KW-1185">Reference proteome</keyword>
<evidence type="ECO:0000256" key="7">
    <source>
        <dbReference type="ARBA" id="ARBA00022786"/>
    </source>
</evidence>
<evidence type="ECO:0000256" key="6">
    <source>
        <dbReference type="ARBA" id="ARBA00022771"/>
    </source>
</evidence>
<comment type="function">
    <text evidence="11">E3 ubiquitin-protein ligase.</text>
</comment>
<dbReference type="EC" id="2.3.2.27" evidence="11"/>
<dbReference type="PANTHER" id="PTHR12313">
    <property type="entry name" value="E3 UBIQUITIN-PROTEIN LIGASE RNF5-RELATED"/>
    <property type="match status" value="1"/>
</dbReference>
<keyword evidence="6 10" id="KW-0863">Zinc-finger</keyword>
<dbReference type="GO" id="GO:0006511">
    <property type="term" value="P:ubiquitin-dependent protein catabolic process"/>
    <property type="evidence" value="ECO:0007669"/>
    <property type="project" value="UniProtKB-UniRule"/>
</dbReference>
<comment type="pathway">
    <text evidence="3 11">Protein modification; protein ubiquitination.</text>
</comment>
<keyword evidence="4 11" id="KW-0808">Transferase</keyword>
<dbReference type="PROSITE" id="PS50089">
    <property type="entry name" value="ZF_RING_2"/>
    <property type="match status" value="1"/>
</dbReference>
<dbReference type="InterPro" id="IPR018957">
    <property type="entry name" value="Znf_C3HC4_RING-type"/>
</dbReference>
<dbReference type="GO" id="GO:0005789">
    <property type="term" value="C:endoplasmic reticulum membrane"/>
    <property type="evidence" value="ECO:0007669"/>
    <property type="project" value="UniProtKB-SubCell"/>
</dbReference>
<keyword evidence="11" id="KW-0256">Endoplasmic reticulum</keyword>
<dbReference type="CDD" id="cd16745">
    <property type="entry name" value="RING-HC_AtRMA-like"/>
    <property type="match status" value="1"/>
</dbReference>
<evidence type="ECO:0000256" key="10">
    <source>
        <dbReference type="PROSITE-ProRule" id="PRU00175"/>
    </source>
</evidence>
<protein>
    <recommendedName>
        <fullName evidence="11">E3 ubiquitin-protein ligase RMA</fullName>
        <ecNumber evidence="11">2.3.2.27</ecNumber>
    </recommendedName>
    <alternativeName>
        <fullName evidence="11">Protein RING membrane-anchor</fullName>
    </alternativeName>
    <alternativeName>
        <fullName evidence="11">RING-type E3 ubiquitin transferase RMA</fullName>
    </alternativeName>
</protein>
<dbReference type="Pfam" id="PF00097">
    <property type="entry name" value="zf-C3HC4"/>
    <property type="match status" value="1"/>
</dbReference>
<sequence length="255" mass="29112">MELDQYFEETMPQNYYFEDKLSPEMWESANDTVADSDRNGGFDCNICLESVQDPVVTLCGHLYCWPCIYKWLNFYSFSSENEEKEKTDCPVCKSEISESSLVPLYGRGQTTSHSTSKTRQAGIIIPRRPHGPSWLAGSSRSSNTATVSQPTSQLYHHHYRNHPQEFNSVPGSYTSPMFNTGTPLTNTFDTTFGVFGEMIYSRVFGHQVTNTYTNSYNLSLESNPRIRRQLVELDKSLSRICVFLLCCMVLCLLLF</sequence>
<accession>A0AAV1XPT5</accession>
<dbReference type="EMBL" id="CAXHTB010000017">
    <property type="protein sequence ID" value="CAL0323643.1"/>
    <property type="molecule type" value="Genomic_DNA"/>
</dbReference>
<gene>
    <name evidence="14" type="ORF">LLUT_LOCUS24703</name>
</gene>
<dbReference type="GO" id="GO:0061630">
    <property type="term" value="F:ubiquitin protein ligase activity"/>
    <property type="evidence" value="ECO:0007669"/>
    <property type="project" value="UniProtKB-UniRule"/>
</dbReference>
<evidence type="ECO:0000256" key="3">
    <source>
        <dbReference type="ARBA" id="ARBA00004906"/>
    </source>
</evidence>
<keyword evidence="7 11" id="KW-0833">Ubl conjugation pathway</keyword>